<evidence type="ECO:0000256" key="1">
    <source>
        <dbReference type="SAM" id="SignalP"/>
    </source>
</evidence>
<reference evidence="3 4" key="1">
    <citation type="submission" date="2020-08" db="EMBL/GenBank/DDBJ databases">
        <authorList>
            <person name="Liu C."/>
            <person name="Sun Q."/>
        </authorList>
    </citation>
    <scope>NUCLEOTIDE SEQUENCE [LARGE SCALE GENOMIC DNA]</scope>
    <source>
        <strain evidence="3 4">NSJ-4</strain>
    </source>
</reference>
<evidence type="ECO:0000313" key="4">
    <source>
        <dbReference type="Proteomes" id="UP000515819"/>
    </source>
</evidence>
<dbReference type="InterPro" id="IPR013222">
    <property type="entry name" value="Glyco_hyd_98_carb-bd"/>
</dbReference>
<sequence>MKKIKIFLLVMCAIILCGCTKSQEQFSKEITNVVKQYNNGDISYDEASSELSSMYNNADSEMKTKIDEEQALLDNLKNSKDAFASAQNASNVNNYKLSIKSYADVIAEDTNYEKAQQAIVDDGNKYLEEVHKLGETYISEDKYAKAISAYKDSKDVYDDGSADTWIADTESQYKQNVEAQIEKCVSDGDYQTAIIDYNELYDYFKDETYTVKIAELENEWVNKVVAESEQYLSNGDYQNAKKVLNPALGRIKDDEELKAQEARVEEFTPVNLFSLDSFAETTGEYVSVKNWSTGDKTNTGNSGYAGKKVSVEDNMGIGDLKDYRYKTIYNIDGNYDTLTGLFAIDFDSKDCTADNFGAQFFVLGDDDILYKSDWIRGGDMPLEINLDISGRNQVSVGVFVVNFMNGGHLTYTEDFSVGLCDLYLNKTYVPKGTNADGVSGEADNGVLPSENE</sequence>
<dbReference type="Pfam" id="PF08305">
    <property type="entry name" value="NPCBM"/>
    <property type="match status" value="1"/>
</dbReference>
<dbReference type="Gene3D" id="1.25.40.10">
    <property type="entry name" value="Tetratricopeptide repeat domain"/>
    <property type="match status" value="1"/>
</dbReference>
<dbReference type="AlphaFoldDB" id="A0A7G9FQ52"/>
<dbReference type="SUPFAM" id="SSF49785">
    <property type="entry name" value="Galactose-binding domain-like"/>
    <property type="match status" value="1"/>
</dbReference>
<proteinExistence type="predicted"/>
<dbReference type="PROSITE" id="PS51257">
    <property type="entry name" value="PROKAR_LIPOPROTEIN"/>
    <property type="match status" value="1"/>
</dbReference>
<evidence type="ECO:0000259" key="2">
    <source>
        <dbReference type="Pfam" id="PF08305"/>
    </source>
</evidence>
<dbReference type="Proteomes" id="UP000515819">
    <property type="component" value="Chromosome"/>
</dbReference>
<feature type="domain" description="Glycosyl hydrolase family 98 putative carbohydrate-binding module" evidence="2">
    <location>
        <begin position="327"/>
        <end position="396"/>
    </location>
</feature>
<protein>
    <submittedName>
        <fullName evidence="3">NPCBM/NEW2 domain-containing protein</fullName>
    </submittedName>
</protein>
<feature type="chain" id="PRO_5039210836" evidence="1">
    <location>
        <begin position="23"/>
        <end position="452"/>
    </location>
</feature>
<organism evidence="3 4">
    <name type="scientific">Wujia chipingensis</name>
    <dbReference type="NCBI Taxonomy" id="2763670"/>
    <lineage>
        <taxon>Bacteria</taxon>
        <taxon>Bacillati</taxon>
        <taxon>Bacillota</taxon>
        <taxon>Clostridia</taxon>
        <taxon>Lachnospirales</taxon>
        <taxon>Lachnospiraceae</taxon>
        <taxon>Wujia</taxon>
    </lineage>
</organism>
<keyword evidence="1" id="KW-0732">Signal</keyword>
<dbReference type="RefSeq" id="WP_249321785.1">
    <property type="nucleotide sequence ID" value="NZ_CP060632.1"/>
</dbReference>
<feature type="signal peptide" evidence="1">
    <location>
        <begin position="1"/>
        <end position="22"/>
    </location>
</feature>
<accession>A0A7G9FQ52</accession>
<dbReference type="KEGG" id="wcp:H9Q76_05265"/>
<gene>
    <name evidence="3" type="ORF">H9Q76_05265</name>
</gene>
<evidence type="ECO:0000313" key="3">
    <source>
        <dbReference type="EMBL" id="QNM00684.1"/>
    </source>
</evidence>
<dbReference type="InterPro" id="IPR008979">
    <property type="entry name" value="Galactose-bd-like_sf"/>
</dbReference>
<keyword evidence="4" id="KW-1185">Reference proteome</keyword>
<dbReference type="EMBL" id="CP060632">
    <property type="protein sequence ID" value="QNM00684.1"/>
    <property type="molecule type" value="Genomic_DNA"/>
</dbReference>
<name>A0A7G9FQ52_9FIRM</name>
<dbReference type="InterPro" id="IPR011990">
    <property type="entry name" value="TPR-like_helical_dom_sf"/>
</dbReference>